<dbReference type="Pfam" id="PF01535">
    <property type="entry name" value="PPR"/>
    <property type="match status" value="2"/>
</dbReference>
<dbReference type="PANTHER" id="PTHR46862">
    <property type="entry name" value="OS07G0661900 PROTEIN"/>
    <property type="match status" value="1"/>
</dbReference>
<protein>
    <recommendedName>
        <fullName evidence="3">PROP1-like PPR domain-containing protein</fullName>
    </recommendedName>
</protein>
<dbReference type="InterPro" id="IPR011990">
    <property type="entry name" value="TPR-like_helical_dom_sf"/>
</dbReference>
<feature type="repeat" description="PPR" evidence="2">
    <location>
        <begin position="201"/>
        <end position="235"/>
    </location>
</feature>
<keyword evidence="1" id="KW-0677">Repeat</keyword>
<dbReference type="PROSITE" id="PS51375">
    <property type="entry name" value="PPR"/>
    <property type="match status" value="4"/>
</dbReference>
<evidence type="ECO:0000313" key="4">
    <source>
        <dbReference type="EMBL" id="PIN03934.1"/>
    </source>
</evidence>
<dbReference type="EMBL" id="NKXS01005342">
    <property type="protein sequence ID" value="PIN03934.1"/>
    <property type="molecule type" value="Genomic_DNA"/>
</dbReference>
<feature type="repeat" description="PPR" evidence="2">
    <location>
        <begin position="236"/>
        <end position="270"/>
    </location>
</feature>
<organism evidence="4 5">
    <name type="scientific">Handroanthus impetiginosus</name>
    <dbReference type="NCBI Taxonomy" id="429701"/>
    <lineage>
        <taxon>Eukaryota</taxon>
        <taxon>Viridiplantae</taxon>
        <taxon>Streptophyta</taxon>
        <taxon>Embryophyta</taxon>
        <taxon>Tracheophyta</taxon>
        <taxon>Spermatophyta</taxon>
        <taxon>Magnoliopsida</taxon>
        <taxon>eudicotyledons</taxon>
        <taxon>Gunneridae</taxon>
        <taxon>Pentapetalae</taxon>
        <taxon>asterids</taxon>
        <taxon>lamiids</taxon>
        <taxon>Lamiales</taxon>
        <taxon>Bignoniaceae</taxon>
        <taxon>Crescentiina</taxon>
        <taxon>Tabebuia alliance</taxon>
        <taxon>Handroanthus</taxon>
    </lineage>
</organism>
<evidence type="ECO:0000313" key="5">
    <source>
        <dbReference type="Proteomes" id="UP000231279"/>
    </source>
</evidence>
<dbReference type="Pfam" id="PF17177">
    <property type="entry name" value="PPR_long"/>
    <property type="match status" value="1"/>
</dbReference>
<dbReference type="Proteomes" id="UP000231279">
    <property type="component" value="Unassembled WGS sequence"/>
</dbReference>
<dbReference type="STRING" id="429701.A0A2G9GF65"/>
<proteinExistence type="predicted"/>
<reference evidence="5" key="1">
    <citation type="journal article" date="2018" name="Gigascience">
        <title>Genome assembly of the Pink Ipe (Handroanthus impetiginosus, Bignoniaceae), a highly valued, ecologically keystone Neotropical timber forest tree.</title>
        <authorList>
            <person name="Silva-Junior O.B."/>
            <person name="Grattapaglia D."/>
            <person name="Novaes E."/>
            <person name="Collevatti R.G."/>
        </authorList>
    </citation>
    <scope>NUCLEOTIDE SEQUENCE [LARGE SCALE GENOMIC DNA]</scope>
    <source>
        <strain evidence="5">cv. UFG-1</strain>
    </source>
</reference>
<feature type="domain" description="PROP1-like PPR" evidence="3">
    <location>
        <begin position="179"/>
        <end position="289"/>
    </location>
</feature>
<name>A0A2G9GF65_9LAMI</name>
<dbReference type="OrthoDB" id="185373at2759"/>
<dbReference type="Gene3D" id="1.25.40.10">
    <property type="entry name" value="Tetratricopeptide repeat domain"/>
    <property type="match status" value="2"/>
</dbReference>
<evidence type="ECO:0000259" key="3">
    <source>
        <dbReference type="Pfam" id="PF17177"/>
    </source>
</evidence>
<dbReference type="InterPro" id="IPR002885">
    <property type="entry name" value="PPR_rpt"/>
</dbReference>
<comment type="caution">
    <text evidence="4">The sequence shown here is derived from an EMBL/GenBank/DDBJ whole genome shotgun (WGS) entry which is preliminary data.</text>
</comment>
<feature type="repeat" description="PPR" evidence="2">
    <location>
        <begin position="166"/>
        <end position="200"/>
    </location>
</feature>
<dbReference type="PANTHER" id="PTHR46862:SF3">
    <property type="entry name" value="OS07G0661900 PROTEIN"/>
    <property type="match status" value="1"/>
</dbReference>
<dbReference type="InterPro" id="IPR033443">
    <property type="entry name" value="PROP1-like_PPR_dom"/>
</dbReference>
<dbReference type="NCBIfam" id="TIGR00756">
    <property type="entry name" value="PPR"/>
    <property type="match status" value="3"/>
</dbReference>
<sequence>MGYFAPSLCSFPSPICIHGQKLLKTFHYPLWKHSYQTYRCQKSEPCKLLVFCCINESDGSGNARKPTEVQKYKWVRTSSNLSEEEKQAISQLPSKMTNRCKALMKQIICYSPENRSVSLMLAAWVKSTKPRRADWLSVLKELDRLSHPLYFEVAEHAFTEESFEANIRDYTKIIHRYAKQNMLREAENALTAMKNRGFICDQVTLTALVHMYSKAGNLKLAEDTFEEMKLLGVPLDRRSYGSMIMAYSRAGMLSHAESLLREMEAQEIYAAREVYKALLRAYSMIGDSQGAQRIFNVIQLAGIIPDVKICGLLINAYVESGQSYEACIAFENMRRAGLEPNDKCVELVLAAYEKENRLKEALDLLTELERNGVVLGEEASALLVKWFKKIGAAEEVDFASGMPQQIM</sequence>
<gene>
    <name evidence="4" type="ORF">CDL12_23541</name>
</gene>
<accession>A0A2G9GF65</accession>
<feature type="repeat" description="PPR" evidence="2">
    <location>
        <begin position="306"/>
        <end position="340"/>
    </location>
</feature>
<keyword evidence="5" id="KW-1185">Reference proteome</keyword>
<dbReference type="AlphaFoldDB" id="A0A2G9GF65"/>
<evidence type="ECO:0000256" key="1">
    <source>
        <dbReference type="ARBA" id="ARBA00022737"/>
    </source>
</evidence>
<evidence type="ECO:0000256" key="2">
    <source>
        <dbReference type="PROSITE-ProRule" id="PRU00708"/>
    </source>
</evidence>